<name>A0ABY6DML9_9NEIS</name>
<accession>A0ABY6DML9</accession>
<dbReference type="InterPro" id="IPR029063">
    <property type="entry name" value="SAM-dependent_MTases_sf"/>
</dbReference>
<evidence type="ECO:0000313" key="1">
    <source>
        <dbReference type="EMBL" id="UXY15607.1"/>
    </source>
</evidence>
<dbReference type="EMBL" id="CP106753">
    <property type="protein sequence ID" value="UXY15607.1"/>
    <property type="molecule type" value="Genomic_DNA"/>
</dbReference>
<proteinExistence type="predicted"/>
<keyword evidence="2" id="KW-1185">Reference proteome</keyword>
<dbReference type="RefSeq" id="WP_263125025.1">
    <property type="nucleotide sequence ID" value="NZ_CP106753.1"/>
</dbReference>
<dbReference type="SUPFAM" id="SSF53335">
    <property type="entry name" value="S-adenosyl-L-methionine-dependent methyltransferases"/>
    <property type="match status" value="1"/>
</dbReference>
<sequence>MNPLATQLIKSLPFYPWLKSWATTRRNQRELADWKSQGRPVPPPHIVKQQTIRQFAERYGLDILVETGTYRGDMIAAMRPWFKKIYSIELSPELHLQAQLRFSDDPAISLIQGDSADELGKLLDHLGGPALFWLDGHYSGGVTARGSADTPILGELTHLLNQTEHRHVVLIDDARCFGDDPAYPTQAELFTFIRSHRPDAVIDVVDDIIRLVQS</sequence>
<evidence type="ECO:0008006" key="3">
    <source>
        <dbReference type="Google" id="ProtNLM"/>
    </source>
</evidence>
<organism evidence="1 2">
    <name type="scientific">Chitiniphilus purpureus</name>
    <dbReference type="NCBI Taxonomy" id="2981137"/>
    <lineage>
        <taxon>Bacteria</taxon>
        <taxon>Pseudomonadati</taxon>
        <taxon>Pseudomonadota</taxon>
        <taxon>Betaproteobacteria</taxon>
        <taxon>Neisseriales</taxon>
        <taxon>Chitinibacteraceae</taxon>
        <taxon>Chitiniphilus</taxon>
    </lineage>
</organism>
<evidence type="ECO:0000313" key="2">
    <source>
        <dbReference type="Proteomes" id="UP001061302"/>
    </source>
</evidence>
<dbReference type="Proteomes" id="UP001061302">
    <property type="component" value="Chromosome"/>
</dbReference>
<reference evidence="1" key="1">
    <citation type="submission" date="2022-10" db="EMBL/GenBank/DDBJ databases">
        <title>Chitiniphilus purpureus sp. nov., a novel chitin-degrading bacterium isolated from crawfish pond sediment.</title>
        <authorList>
            <person name="Li K."/>
        </authorList>
    </citation>
    <scope>NUCLEOTIDE SEQUENCE</scope>
    <source>
        <strain evidence="1">CD1</strain>
    </source>
</reference>
<gene>
    <name evidence="1" type="ORF">N8I74_00910</name>
</gene>
<dbReference type="Gene3D" id="3.40.50.150">
    <property type="entry name" value="Vaccinia Virus protein VP39"/>
    <property type="match status" value="1"/>
</dbReference>
<protein>
    <recommendedName>
        <fullName evidence="3">Class I SAM-dependent methyltransferase</fullName>
    </recommendedName>
</protein>